<dbReference type="SUPFAM" id="SSF50978">
    <property type="entry name" value="WD40 repeat-like"/>
    <property type="match status" value="1"/>
</dbReference>
<dbReference type="InterPro" id="IPR019775">
    <property type="entry name" value="WD40_repeat_CS"/>
</dbReference>
<dbReference type="AlphaFoldDB" id="A0AAV9XZ89"/>
<name>A0AAV9XZ89_9CRYT</name>
<evidence type="ECO:0000256" key="3">
    <source>
        <dbReference type="ARBA" id="ARBA00022737"/>
    </source>
</evidence>
<comment type="caution">
    <text evidence="6">The sequence shown here is derived from an EMBL/GenBank/DDBJ whole genome shotgun (WGS) entry which is preliminary data.</text>
</comment>
<feature type="repeat" description="WD" evidence="5">
    <location>
        <begin position="103"/>
        <end position="135"/>
    </location>
</feature>
<protein>
    <submittedName>
        <fullName evidence="6">WD repeat</fullName>
    </submittedName>
</protein>
<dbReference type="Pfam" id="PF00400">
    <property type="entry name" value="WD40"/>
    <property type="match status" value="5"/>
</dbReference>
<feature type="repeat" description="WD" evidence="5">
    <location>
        <begin position="239"/>
        <end position="280"/>
    </location>
</feature>
<feature type="repeat" description="WD" evidence="5">
    <location>
        <begin position="188"/>
        <end position="222"/>
    </location>
</feature>
<organism evidence="6 7">
    <name type="scientific">Cryptosporidium xiaoi</name>
    <dbReference type="NCBI Taxonomy" id="659607"/>
    <lineage>
        <taxon>Eukaryota</taxon>
        <taxon>Sar</taxon>
        <taxon>Alveolata</taxon>
        <taxon>Apicomplexa</taxon>
        <taxon>Conoidasida</taxon>
        <taxon>Coccidia</taxon>
        <taxon>Eucoccidiorida</taxon>
        <taxon>Eimeriorina</taxon>
        <taxon>Cryptosporidiidae</taxon>
        <taxon>Cryptosporidium</taxon>
    </lineage>
</organism>
<proteinExistence type="predicted"/>
<feature type="repeat" description="WD" evidence="5">
    <location>
        <begin position="60"/>
        <end position="102"/>
    </location>
</feature>
<dbReference type="Proteomes" id="UP001311799">
    <property type="component" value="Unassembled WGS sequence"/>
</dbReference>
<evidence type="ECO:0000256" key="4">
    <source>
        <dbReference type="ARBA" id="ARBA00023187"/>
    </source>
</evidence>
<evidence type="ECO:0000256" key="1">
    <source>
        <dbReference type="ARBA" id="ARBA00022574"/>
    </source>
</evidence>
<dbReference type="GO" id="GO:0008380">
    <property type="term" value="P:RNA splicing"/>
    <property type="evidence" value="ECO:0007669"/>
    <property type="project" value="UniProtKB-KW"/>
</dbReference>
<dbReference type="PANTHER" id="PTHR44006:SF1">
    <property type="entry name" value="U5 SMALL NUCLEAR RIBONUCLEOPROTEIN 40 KDA PROTEIN"/>
    <property type="match status" value="1"/>
</dbReference>
<sequence length="315" mass="34791">MVGNDAGHLNGLRVFELTGISGECLGTCFSGDGNSVVVCGNDPNILFFNDYRNNDRGIVVSGHKKAVLEVCWNKEHGSQFLTCSADKTVRLWDSETFDGISKFKGHSKIVNSCKCTNTIAVSGSDDGNVCIWDLRLQPSKACIYKYENKYPITAVSMDGEFNRIFAGGIDNNIYWIDMRRVSNIVTKLASLGDTITGLDVCPFNSSLASNSMDNQIIIWDIKPHFDTEDRKLNTLLGATHSFEQNLHRVRWSHNGELVAAASSDKIVYIWSVRHKKLINKLPGHEGATTDVCFHPSLPILASSGVDKRVLVGEFI</sequence>
<evidence type="ECO:0000256" key="2">
    <source>
        <dbReference type="ARBA" id="ARBA00022664"/>
    </source>
</evidence>
<keyword evidence="2" id="KW-0507">mRNA processing</keyword>
<dbReference type="InterPro" id="IPR020472">
    <property type="entry name" value="WD40_PAC1"/>
</dbReference>
<dbReference type="InterPro" id="IPR015943">
    <property type="entry name" value="WD40/YVTN_repeat-like_dom_sf"/>
</dbReference>
<evidence type="ECO:0000256" key="5">
    <source>
        <dbReference type="PROSITE-ProRule" id="PRU00221"/>
    </source>
</evidence>
<dbReference type="PROSITE" id="PS00678">
    <property type="entry name" value="WD_REPEATS_1"/>
    <property type="match status" value="1"/>
</dbReference>
<dbReference type="GO" id="GO:0003723">
    <property type="term" value="F:RNA binding"/>
    <property type="evidence" value="ECO:0007669"/>
    <property type="project" value="TreeGrafter"/>
</dbReference>
<dbReference type="InterPro" id="IPR052234">
    <property type="entry name" value="U5_snRNP_Component"/>
</dbReference>
<dbReference type="InterPro" id="IPR036322">
    <property type="entry name" value="WD40_repeat_dom_sf"/>
</dbReference>
<dbReference type="PROSITE" id="PS50082">
    <property type="entry name" value="WD_REPEATS_2"/>
    <property type="match status" value="4"/>
</dbReference>
<dbReference type="PRINTS" id="PR00320">
    <property type="entry name" value="GPROTEINBRPT"/>
</dbReference>
<evidence type="ECO:0000313" key="6">
    <source>
        <dbReference type="EMBL" id="KAK6590033.1"/>
    </source>
</evidence>
<keyword evidence="4" id="KW-0508">mRNA splicing</keyword>
<gene>
    <name evidence="6" type="ORF">RS030_192961</name>
</gene>
<keyword evidence="7" id="KW-1185">Reference proteome</keyword>
<dbReference type="PANTHER" id="PTHR44006">
    <property type="entry name" value="U5 SMALL NUCLEAR RIBONUCLEOPROTEIN 40 KDA PROTEIN"/>
    <property type="match status" value="1"/>
</dbReference>
<dbReference type="GO" id="GO:0071013">
    <property type="term" value="C:catalytic step 2 spliceosome"/>
    <property type="evidence" value="ECO:0007669"/>
    <property type="project" value="TreeGrafter"/>
</dbReference>
<accession>A0AAV9XZ89</accession>
<dbReference type="Gene3D" id="2.130.10.10">
    <property type="entry name" value="YVTN repeat-like/Quinoprotein amine dehydrogenase"/>
    <property type="match status" value="1"/>
</dbReference>
<dbReference type="EMBL" id="JAWDEY010000010">
    <property type="protein sequence ID" value="KAK6590033.1"/>
    <property type="molecule type" value="Genomic_DNA"/>
</dbReference>
<reference evidence="6 7" key="1">
    <citation type="submission" date="2023-10" db="EMBL/GenBank/DDBJ databases">
        <title>Comparative genomics analysis reveals potential genetic determinants of host preference in Cryptosporidium xiaoi.</title>
        <authorList>
            <person name="Xiao L."/>
            <person name="Li J."/>
        </authorList>
    </citation>
    <scope>NUCLEOTIDE SEQUENCE [LARGE SCALE GENOMIC DNA]</scope>
    <source>
        <strain evidence="6 7">52996</strain>
    </source>
</reference>
<dbReference type="SMART" id="SM00320">
    <property type="entry name" value="WD40"/>
    <property type="match status" value="7"/>
</dbReference>
<keyword evidence="3" id="KW-0677">Repeat</keyword>
<keyword evidence="1 5" id="KW-0853">WD repeat</keyword>
<evidence type="ECO:0000313" key="7">
    <source>
        <dbReference type="Proteomes" id="UP001311799"/>
    </source>
</evidence>
<dbReference type="PROSITE" id="PS50294">
    <property type="entry name" value="WD_REPEATS_REGION"/>
    <property type="match status" value="1"/>
</dbReference>
<dbReference type="InterPro" id="IPR001680">
    <property type="entry name" value="WD40_rpt"/>
</dbReference>
<dbReference type="GO" id="GO:0006397">
    <property type="term" value="P:mRNA processing"/>
    <property type="evidence" value="ECO:0007669"/>
    <property type="project" value="UniProtKB-KW"/>
</dbReference>